<sequence>MAADEISKIKNGDYLDISLGLPYTTVDNHTYVFSYGAVNKDNQTPIYYQGMIVGYLVPAGNTESYKQSVPQYSGSANPNWNVIDNDNSEELANLGSNGYYQIVFNNALSEYVKRNPGKNKKLTISVNLTWYNPSGNGERSVYKPSEMISLYGNNQSSSKYTPSDDLKIGNQIFSSGISLSVVPKKQGTSEIPVADKIVQN</sequence>
<gene>
    <name evidence="1" type="ORF">HMPREF0549_1737</name>
</gene>
<proteinExistence type="predicted"/>
<dbReference type="EMBL" id="ACGV01000190">
    <property type="protein sequence ID" value="EEJ39855.1"/>
    <property type="molecule type" value="Genomic_DNA"/>
</dbReference>
<dbReference type="eggNOG" id="COG4932">
    <property type="taxonomic scope" value="Bacteria"/>
</dbReference>
<dbReference type="AlphaFoldDB" id="C2EWA1"/>
<comment type="caution">
    <text evidence="1">The sequence shown here is derived from an EMBL/GenBank/DDBJ whole genome shotgun (WGS) entry which is preliminary data.</text>
</comment>
<protein>
    <submittedName>
        <fullName evidence="1">Uncharacterized protein</fullName>
    </submittedName>
</protein>
<name>C2EWA1_9LACO</name>
<evidence type="ECO:0000313" key="1">
    <source>
        <dbReference type="EMBL" id="EEJ39855.1"/>
    </source>
</evidence>
<dbReference type="STRING" id="1423814.HMPREF0549_1737"/>
<evidence type="ECO:0000313" key="2">
    <source>
        <dbReference type="Proteomes" id="UP000004483"/>
    </source>
</evidence>
<reference evidence="1 2" key="1">
    <citation type="submission" date="2009-01" db="EMBL/GenBank/DDBJ databases">
        <authorList>
            <person name="Qin X."/>
            <person name="Bachman B."/>
            <person name="Battles P."/>
            <person name="Bell A."/>
            <person name="Bess C."/>
            <person name="Bickham C."/>
            <person name="Chaboub L."/>
            <person name="Chen D."/>
            <person name="Coyle M."/>
            <person name="Deiros D.R."/>
            <person name="Dinh H."/>
            <person name="Forbes L."/>
            <person name="Fowler G."/>
            <person name="Francisco L."/>
            <person name="Fu Q."/>
            <person name="Gubbala S."/>
            <person name="Hale W."/>
            <person name="Han Y."/>
            <person name="Hemphill L."/>
            <person name="Highlander S.K."/>
            <person name="Hirani K."/>
            <person name="Hogues M."/>
            <person name="Jackson L."/>
            <person name="Jakkamsetti A."/>
            <person name="Javaid M."/>
            <person name="Jiang H."/>
            <person name="Korchina V."/>
            <person name="Kovar C."/>
            <person name="Lara F."/>
            <person name="Lee S."/>
            <person name="Mata R."/>
            <person name="Mathew T."/>
            <person name="Moen C."/>
            <person name="Morales K."/>
            <person name="Munidasa M."/>
            <person name="Nazareth L."/>
            <person name="Ngo R."/>
            <person name="Nguyen L."/>
            <person name="Okwuonu G."/>
            <person name="Ongeri F."/>
            <person name="Patil S."/>
            <person name="Petrosino J."/>
            <person name="Pham C."/>
            <person name="Pham P."/>
            <person name="Pu L.-L."/>
            <person name="Puazo M."/>
            <person name="Raj R."/>
            <person name="Reid J."/>
            <person name="Rouhana J."/>
            <person name="Saada N."/>
            <person name="Shang Y."/>
            <person name="Simmons D."/>
            <person name="Thornton R."/>
            <person name="Warren J."/>
            <person name="Weissenberger G."/>
            <person name="Zhang J."/>
            <person name="Zhang L."/>
            <person name="Zhou C."/>
            <person name="Zhu D."/>
            <person name="Muzny D."/>
            <person name="Worley K."/>
            <person name="Gibbs R."/>
        </authorList>
    </citation>
    <scope>NUCLEOTIDE SEQUENCE [LARGE SCALE GENOMIC DNA]</scope>
    <source>
        <strain evidence="1 2">ATCC 49540</strain>
    </source>
</reference>
<dbReference type="HOGENOM" id="CLU_1368814_0_0_9"/>
<accession>C2EWA1</accession>
<feature type="non-terminal residue" evidence="1">
    <location>
        <position position="200"/>
    </location>
</feature>
<dbReference type="Proteomes" id="UP000004483">
    <property type="component" value="Unassembled WGS sequence"/>
</dbReference>
<organism evidence="1 2">
    <name type="scientific">Limosilactobacillus vaginalis DSM 5837 = ATCC 49540</name>
    <dbReference type="NCBI Taxonomy" id="1423814"/>
    <lineage>
        <taxon>Bacteria</taxon>
        <taxon>Bacillati</taxon>
        <taxon>Bacillota</taxon>
        <taxon>Bacilli</taxon>
        <taxon>Lactobacillales</taxon>
        <taxon>Lactobacillaceae</taxon>
        <taxon>Limosilactobacillus</taxon>
    </lineage>
</organism>